<dbReference type="InterPro" id="IPR013324">
    <property type="entry name" value="RNA_pol_sigma_r3/r4-like"/>
</dbReference>
<dbReference type="InterPro" id="IPR001789">
    <property type="entry name" value="Sig_transdc_resp-reg_receiver"/>
</dbReference>
<evidence type="ECO:0000256" key="3">
    <source>
        <dbReference type="ARBA" id="ARBA00023015"/>
    </source>
</evidence>
<keyword evidence="1" id="KW-0808">Transferase</keyword>
<dbReference type="EMBL" id="FOOQ01000001">
    <property type="protein sequence ID" value="SFF77187.1"/>
    <property type="molecule type" value="Genomic_DNA"/>
</dbReference>
<keyword evidence="4" id="KW-0804">Transcription</keyword>
<dbReference type="Proteomes" id="UP000198876">
    <property type="component" value="Unassembled WGS sequence"/>
</dbReference>
<dbReference type="PANTHER" id="PTHR34236">
    <property type="entry name" value="DIMETHYL SULFOXIDE REDUCTASE TRANSCRIPTIONAL ACTIVATOR"/>
    <property type="match status" value="1"/>
</dbReference>
<evidence type="ECO:0000256" key="5">
    <source>
        <dbReference type="PROSITE-ProRule" id="PRU00169"/>
    </source>
</evidence>
<feature type="coiled-coil region" evidence="6">
    <location>
        <begin position="150"/>
        <end position="177"/>
    </location>
</feature>
<dbReference type="InterPro" id="IPR036388">
    <property type="entry name" value="WH-like_DNA-bd_sf"/>
</dbReference>
<keyword evidence="2" id="KW-0418">Kinase</keyword>
<dbReference type="Gene3D" id="1.10.10.10">
    <property type="entry name" value="Winged helix-like DNA-binding domain superfamily/Winged helix DNA-binding domain"/>
    <property type="match status" value="1"/>
</dbReference>
<keyword evidence="3" id="KW-0805">Transcription regulation</keyword>
<dbReference type="AlphaFoldDB" id="A0A1I2LIB6"/>
<dbReference type="GO" id="GO:0016301">
    <property type="term" value="F:kinase activity"/>
    <property type="evidence" value="ECO:0007669"/>
    <property type="project" value="UniProtKB-KW"/>
</dbReference>
<evidence type="ECO:0000313" key="9">
    <source>
        <dbReference type="EMBL" id="SFF77187.1"/>
    </source>
</evidence>
<dbReference type="InterPro" id="IPR029016">
    <property type="entry name" value="GAF-like_dom_sf"/>
</dbReference>
<accession>A0A1I2LIB6</accession>
<protein>
    <submittedName>
        <fullName evidence="9">Predicted DNA binding protein, contains HTH domain</fullName>
    </submittedName>
</protein>
<sequence>MTDDTTLTVLLIEDNPGDARYIREILRDATELSERTAEAESGVAVEQVPRPETGEPSVIHESRLEPGLERLRSDRPDVALLDLDLPDSTGLDTLRSVLREAGTTPVVVLTGLRDRQTGMEALRQGADEYLVKDEINADILTRSIYHTIERSQQERQLEQQREQLAALNQLNSVVQEITGAILQQSTRDEIEQLVCERLAASESYLFCWIGDAERGNSDVTIRVEAGVDGYLDDIDVTYDDSETSKGPTGKAIRSQEMQVAQNIPENPDFEPWQNHVEKYGIQSSAAIPIAYEGILYGVLNVYSARPDAFGGQEGDVLSRLGEIVGHAIASIERKEALMSDDVVEIEFEIQDIFESLGGGSGMGTITLDRTIHLDDEQYLTYGSADEQGRETLDKVVEALPSWDAVSEVGQRDGMTRFAVQLTDPPVVTQVASQGGRVRAAKIEDGDYRVVVHLPQSADVRRIVDGVQEAYPTARVIAQRHASRTDNDAAAQSTNVLDRLTDRQRSVLEAAFYGGFFEWPRESSGKEVAESLDISAPTFTQHMRAAEQKIISALLGE</sequence>
<dbReference type="SUPFAM" id="SSF52172">
    <property type="entry name" value="CheY-like"/>
    <property type="match status" value="1"/>
</dbReference>
<dbReference type="GO" id="GO:0000160">
    <property type="term" value="P:phosphorelay signal transduction system"/>
    <property type="evidence" value="ECO:0007669"/>
    <property type="project" value="InterPro"/>
</dbReference>
<dbReference type="SUPFAM" id="SSF55781">
    <property type="entry name" value="GAF domain-like"/>
    <property type="match status" value="1"/>
</dbReference>
<dbReference type="OrthoDB" id="234125at2157"/>
<organism evidence="9 10">
    <name type="scientific">Halopelagius inordinatus</name>
    <dbReference type="NCBI Taxonomy" id="553467"/>
    <lineage>
        <taxon>Archaea</taxon>
        <taxon>Methanobacteriati</taxon>
        <taxon>Methanobacteriota</taxon>
        <taxon>Stenosarchaea group</taxon>
        <taxon>Halobacteria</taxon>
        <taxon>Halobacteriales</taxon>
        <taxon>Haloferacaceae</taxon>
    </lineage>
</organism>
<dbReference type="CDD" id="cd00156">
    <property type="entry name" value="REC"/>
    <property type="match status" value="1"/>
</dbReference>
<evidence type="ECO:0000259" key="8">
    <source>
        <dbReference type="PROSITE" id="PS50110"/>
    </source>
</evidence>
<feature type="domain" description="Response regulatory" evidence="8">
    <location>
        <begin position="8"/>
        <end position="147"/>
    </location>
</feature>
<evidence type="ECO:0000313" key="10">
    <source>
        <dbReference type="Proteomes" id="UP000198876"/>
    </source>
</evidence>
<keyword evidence="10" id="KW-1185">Reference proteome</keyword>
<dbReference type="InterPro" id="IPR003018">
    <property type="entry name" value="GAF"/>
</dbReference>
<reference evidence="10" key="1">
    <citation type="submission" date="2016-10" db="EMBL/GenBank/DDBJ databases">
        <authorList>
            <person name="Varghese N."/>
            <person name="Submissions S."/>
        </authorList>
    </citation>
    <scope>NUCLEOTIDE SEQUENCE [LARGE SCALE GENOMIC DNA]</scope>
    <source>
        <strain evidence="10">CGMCC 1.7739</strain>
    </source>
</reference>
<dbReference type="Pfam" id="PF04967">
    <property type="entry name" value="HTH_10"/>
    <property type="match status" value="1"/>
</dbReference>
<dbReference type="Pfam" id="PF00072">
    <property type="entry name" value="Response_reg"/>
    <property type="match status" value="1"/>
</dbReference>
<evidence type="ECO:0000256" key="7">
    <source>
        <dbReference type="SAM" id="MobiDB-lite"/>
    </source>
</evidence>
<feature type="region of interest" description="Disordered" evidence="7">
    <location>
        <begin position="38"/>
        <end position="57"/>
    </location>
</feature>
<feature type="modified residue" description="4-aspartylphosphate" evidence="5">
    <location>
        <position position="82"/>
    </location>
</feature>
<keyword evidence="5" id="KW-0597">Phosphoprotein</keyword>
<dbReference type="PROSITE" id="PS50110">
    <property type="entry name" value="RESPONSE_REGULATORY"/>
    <property type="match status" value="1"/>
</dbReference>
<dbReference type="InterPro" id="IPR011006">
    <property type="entry name" value="CheY-like_superfamily"/>
</dbReference>
<dbReference type="PANTHER" id="PTHR34236:SF1">
    <property type="entry name" value="DIMETHYL SULFOXIDE REDUCTASE TRANSCRIPTIONAL ACTIVATOR"/>
    <property type="match status" value="1"/>
</dbReference>
<dbReference type="Gene3D" id="3.30.450.40">
    <property type="match status" value="1"/>
</dbReference>
<evidence type="ECO:0000256" key="6">
    <source>
        <dbReference type="SAM" id="Coils"/>
    </source>
</evidence>
<dbReference type="RefSeq" id="WP_092887205.1">
    <property type="nucleotide sequence ID" value="NZ_FOOQ01000001.1"/>
</dbReference>
<name>A0A1I2LIB6_9EURY</name>
<evidence type="ECO:0000256" key="2">
    <source>
        <dbReference type="ARBA" id="ARBA00022777"/>
    </source>
</evidence>
<dbReference type="Pfam" id="PF15915">
    <property type="entry name" value="BAT"/>
    <property type="match status" value="1"/>
</dbReference>
<dbReference type="STRING" id="553467.SAMN04488063_0224"/>
<evidence type="ECO:0000256" key="1">
    <source>
        <dbReference type="ARBA" id="ARBA00022679"/>
    </source>
</evidence>
<dbReference type="SMART" id="SM00448">
    <property type="entry name" value="REC"/>
    <property type="match status" value="1"/>
</dbReference>
<dbReference type="Pfam" id="PF13185">
    <property type="entry name" value="GAF_2"/>
    <property type="match status" value="1"/>
</dbReference>
<dbReference type="SUPFAM" id="SSF88659">
    <property type="entry name" value="Sigma3 and sigma4 domains of RNA polymerase sigma factors"/>
    <property type="match status" value="1"/>
</dbReference>
<dbReference type="InterPro" id="IPR007050">
    <property type="entry name" value="HTH_bacterioopsin"/>
</dbReference>
<dbReference type="Gene3D" id="3.40.50.2300">
    <property type="match status" value="1"/>
</dbReference>
<evidence type="ECO:0000256" key="4">
    <source>
        <dbReference type="ARBA" id="ARBA00023163"/>
    </source>
</evidence>
<keyword evidence="6" id="KW-0175">Coiled coil</keyword>
<proteinExistence type="predicted"/>
<dbReference type="SMART" id="SM00065">
    <property type="entry name" value="GAF"/>
    <property type="match status" value="1"/>
</dbReference>
<dbReference type="InterPro" id="IPR031803">
    <property type="entry name" value="BAT_GAF/HTH-assoc"/>
</dbReference>
<gene>
    <name evidence="9" type="ORF">SAMN04488063_0224</name>
</gene>